<evidence type="ECO:0000256" key="1">
    <source>
        <dbReference type="SAM" id="Phobius"/>
    </source>
</evidence>
<evidence type="ECO:0000313" key="3">
    <source>
        <dbReference type="Proteomes" id="UP000615446"/>
    </source>
</evidence>
<proteinExistence type="predicted"/>
<comment type="caution">
    <text evidence="2">The sequence shown here is derived from an EMBL/GenBank/DDBJ whole genome shotgun (WGS) entry which is preliminary data.</text>
</comment>
<protein>
    <submittedName>
        <fullName evidence="2">Uncharacterized protein</fullName>
    </submittedName>
</protein>
<accession>A0A8H3LU90</accession>
<name>A0A8H3LU90_9GLOM</name>
<keyword evidence="1" id="KW-0472">Membrane</keyword>
<organism evidence="2 3">
    <name type="scientific">Rhizophagus clarus</name>
    <dbReference type="NCBI Taxonomy" id="94130"/>
    <lineage>
        <taxon>Eukaryota</taxon>
        <taxon>Fungi</taxon>
        <taxon>Fungi incertae sedis</taxon>
        <taxon>Mucoromycota</taxon>
        <taxon>Glomeromycotina</taxon>
        <taxon>Glomeromycetes</taxon>
        <taxon>Glomerales</taxon>
        <taxon>Glomeraceae</taxon>
        <taxon>Rhizophagus</taxon>
    </lineage>
</organism>
<reference evidence="2" key="1">
    <citation type="submission" date="2019-10" db="EMBL/GenBank/DDBJ databases">
        <title>Conservation and host-specific expression of non-tandemly repeated heterogenous ribosome RNA gene in arbuscular mycorrhizal fungi.</title>
        <authorList>
            <person name="Maeda T."/>
            <person name="Kobayashi Y."/>
            <person name="Nakagawa T."/>
            <person name="Ezawa T."/>
            <person name="Yamaguchi K."/>
            <person name="Bino T."/>
            <person name="Nishimoto Y."/>
            <person name="Shigenobu S."/>
            <person name="Kawaguchi M."/>
        </authorList>
    </citation>
    <scope>NUCLEOTIDE SEQUENCE</scope>
    <source>
        <strain evidence="2">HR1</strain>
    </source>
</reference>
<dbReference type="EMBL" id="BLAL01000215">
    <property type="protein sequence ID" value="GES92380.1"/>
    <property type="molecule type" value="Genomic_DNA"/>
</dbReference>
<gene>
    <name evidence="2" type="ORF">RCL2_001915800</name>
</gene>
<evidence type="ECO:0000313" key="2">
    <source>
        <dbReference type="EMBL" id="GES92380.1"/>
    </source>
</evidence>
<dbReference type="OrthoDB" id="10399924at2759"/>
<dbReference type="Proteomes" id="UP000615446">
    <property type="component" value="Unassembled WGS sequence"/>
</dbReference>
<dbReference type="AlphaFoldDB" id="A0A8H3LU90"/>
<keyword evidence="1" id="KW-1133">Transmembrane helix</keyword>
<sequence>MNITFKLKTTSRPSNLPATSYVPFSSLPPPTHFMTPRDSEVDWIKNSMTQAFAGWDVDLYSGRFICYYVSIVASTLVGIYQGGRSREI</sequence>
<feature type="transmembrane region" description="Helical" evidence="1">
    <location>
        <begin position="60"/>
        <end position="80"/>
    </location>
</feature>
<keyword evidence="1" id="KW-0812">Transmembrane</keyword>